<keyword evidence="2" id="KW-1185">Reference proteome</keyword>
<dbReference type="Proteomes" id="UP000641646">
    <property type="component" value="Unassembled WGS sequence"/>
</dbReference>
<proteinExistence type="predicted"/>
<dbReference type="EMBL" id="JACJPW010000064">
    <property type="protein sequence ID" value="MBD2183793.1"/>
    <property type="molecule type" value="Genomic_DNA"/>
</dbReference>
<accession>A0A926VHF6</accession>
<sequence length="61" mass="6773">MTRRVMATDARFLSVISKCDRAADERYIGLIPVIAVIDLVSENPNLHLTKFEPELGSRSVG</sequence>
<protein>
    <submittedName>
        <fullName evidence="1">Uncharacterized protein</fullName>
    </submittedName>
</protein>
<evidence type="ECO:0000313" key="2">
    <source>
        <dbReference type="Proteomes" id="UP000641646"/>
    </source>
</evidence>
<comment type="caution">
    <text evidence="1">The sequence shown here is derived from an EMBL/GenBank/DDBJ whole genome shotgun (WGS) entry which is preliminary data.</text>
</comment>
<evidence type="ECO:0000313" key="1">
    <source>
        <dbReference type="EMBL" id="MBD2183793.1"/>
    </source>
</evidence>
<dbReference type="AlphaFoldDB" id="A0A926VHF6"/>
<reference evidence="1" key="2">
    <citation type="submission" date="2020-08" db="EMBL/GenBank/DDBJ databases">
        <authorList>
            <person name="Chen M."/>
            <person name="Teng W."/>
            <person name="Zhao L."/>
            <person name="Hu C."/>
            <person name="Zhou Y."/>
            <person name="Han B."/>
            <person name="Song L."/>
            <person name="Shu W."/>
        </authorList>
    </citation>
    <scope>NUCLEOTIDE SEQUENCE</scope>
    <source>
        <strain evidence="1">FACHB-1375</strain>
    </source>
</reference>
<gene>
    <name evidence="1" type="ORF">H6G03_22460</name>
</gene>
<name>A0A926VHF6_9CYAN</name>
<organism evidence="1 2">
    <name type="scientific">Aerosakkonema funiforme FACHB-1375</name>
    <dbReference type="NCBI Taxonomy" id="2949571"/>
    <lineage>
        <taxon>Bacteria</taxon>
        <taxon>Bacillati</taxon>
        <taxon>Cyanobacteriota</taxon>
        <taxon>Cyanophyceae</taxon>
        <taxon>Oscillatoriophycideae</taxon>
        <taxon>Aerosakkonematales</taxon>
        <taxon>Aerosakkonemataceae</taxon>
        <taxon>Aerosakkonema</taxon>
    </lineage>
</organism>
<reference evidence="1" key="1">
    <citation type="journal article" date="2015" name="ISME J.">
        <title>Draft Genome Sequence of Streptomyces incarnatus NRRL8089, which Produces the Nucleoside Antibiotic Sinefungin.</title>
        <authorList>
            <person name="Oshima K."/>
            <person name="Hattori M."/>
            <person name="Shimizu H."/>
            <person name="Fukuda K."/>
            <person name="Nemoto M."/>
            <person name="Inagaki K."/>
            <person name="Tamura T."/>
        </authorList>
    </citation>
    <scope>NUCLEOTIDE SEQUENCE</scope>
    <source>
        <strain evidence="1">FACHB-1375</strain>
    </source>
</reference>